<proteinExistence type="predicted"/>
<evidence type="ECO:0000313" key="2">
    <source>
        <dbReference type="EMBL" id="SBP41669.1"/>
    </source>
</evidence>
<protein>
    <submittedName>
        <fullName evidence="2">Uncharacterized protein</fullName>
    </submittedName>
</protein>
<accession>A0A1A7ZG97</accession>
<evidence type="ECO:0000256" key="1">
    <source>
        <dbReference type="SAM" id="MobiDB-lite"/>
    </source>
</evidence>
<dbReference type="AlphaFoldDB" id="A0A1A7ZG97"/>
<reference evidence="2" key="2">
    <citation type="submission" date="2016-06" db="EMBL/GenBank/DDBJ databases">
        <title>The genome of a short-lived fish provides insights into sex chromosome evolution and the genetic control of aging.</title>
        <authorList>
            <person name="Reichwald K."/>
            <person name="Felder M."/>
            <person name="Petzold A."/>
            <person name="Koch P."/>
            <person name="Groth M."/>
            <person name="Platzer M."/>
        </authorList>
    </citation>
    <scope>NUCLEOTIDE SEQUENCE</scope>
    <source>
        <tissue evidence="2">Brain</tissue>
    </source>
</reference>
<feature type="compositionally biased region" description="Polar residues" evidence="1">
    <location>
        <begin position="81"/>
        <end position="92"/>
    </location>
</feature>
<name>A0A1A7ZG97_NOTFU</name>
<reference evidence="2" key="1">
    <citation type="submission" date="2016-05" db="EMBL/GenBank/DDBJ databases">
        <authorList>
            <person name="Lavstsen T."/>
            <person name="Jespersen J.S."/>
        </authorList>
    </citation>
    <scope>NUCLEOTIDE SEQUENCE</scope>
    <source>
        <tissue evidence="2">Brain</tissue>
    </source>
</reference>
<feature type="non-terminal residue" evidence="2">
    <location>
        <position position="1"/>
    </location>
</feature>
<dbReference type="EMBL" id="HADY01003184">
    <property type="protein sequence ID" value="SBP41669.1"/>
    <property type="molecule type" value="Transcribed_RNA"/>
</dbReference>
<feature type="region of interest" description="Disordered" evidence="1">
    <location>
        <begin position="81"/>
        <end position="104"/>
    </location>
</feature>
<organism evidence="2">
    <name type="scientific">Nothobranchius furzeri</name>
    <name type="common">Turquoise killifish</name>
    <dbReference type="NCBI Taxonomy" id="105023"/>
    <lineage>
        <taxon>Eukaryota</taxon>
        <taxon>Metazoa</taxon>
        <taxon>Chordata</taxon>
        <taxon>Craniata</taxon>
        <taxon>Vertebrata</taxon>
        <taxon>Euteleostomi</taxon>
        <taxon>Actinopterygii</taxon>
        <taxon>Neopterygii</taxon>
        <taxon>Teleostei</taxon>
        <taxon>Neoteleostei</taxon>
        <taxon>Acanthomorphata</taxon>
        <taxon>Ovalentaria</taxon>
        <taxon>Atherinomorphae</taxon>
        <taxon>Cyprinodontiformes</taxon>
        <taxon>Nothobranchiidae</taxon>
        <taxon>Nothobranchius</taxon>
    </lineage>
</organism>
<gene>
    <name evidence="2" type="primary">CU457778.1</name>
</gene>
<sequence>QQDPEGDGFGPSGLQHEVQLVFTDLPEQTGEQPEDYRQSRISVKDFFQTHMKFPEEMPVKDKLTYEYATALLSRLQETYNKNPPLLSSSVTTMRAADPGPLAAL</sequence>